<dbReference type="PANTHER" id="PTHR33221">
    <property type="entry name" value="WINGED HELIX-TURN-HELIX TRANSCRIPTIONAL REGULATOR, RRF2 FAMILY"/>
    <property type="match status" value="1"/>
</dbReference>
<dbReference type="PROSITE" id="PS01332">
    <property type="entry name" value="HTH_RRF2_1"/>
    <property type="match status" value="1"/>
</dbReference>
<dbReference type="NCBIfam" id="TIGR00738">
    <property type="entry name" value="rrf2_super"/>
    <property type="match status" value="1"/>
</dbReference>
<dbReference type="EMBL" id="QZKI01000013">
    <property type="protein sequence ID" value="RJP74628.1"/>
    <property type="molecule type" value="Genomic_DNA"/>
</dbReference>
<proteinExistence type="predicted"/>
<sequence length="149" mass="16273">MQITRAAEYAIRGVLYLCSQPKGTICLLSEISERQNIPPSFLSKIFQGLSRAGIVSSTRGTGGGFTLVKDPNEITLLDVLEAIEGQIALNVCLLNGNSCENRPICAVHEVWREAQDSLIELLKRRSFAELAEANRLKSEAAAREPQASD</sequence>
<gene>
    <name evidence="1" type="ORF">C4532_02105</name>
</gene>
<dbReference type="AlphaFoldDB" id="A0A419F871"/>
<accession>A0A419F871</accession>
<dbReference type="PANTHER" id="PTHR33221:SF2">
    <property type="entry name" value="TRANSCRIPTIONAL REGULATOR"/>
    <property type="match status" value="1"/>
</dbReference>
<dbReference type="InterPro" id="IPR000944">
    <property type="entry name" value="Tscrpt_reg_Rrf2"/>
</dbReference>
<dbReference type="PROSITE" id="PS51197">
    <property type="entry name" value="HTH_RRF2_2"/>
    <property type="match status" value="1"/>
</dbReference>
<name>A0A419F871_9BACT</name>
<dbReference type="GO" id="GO:0003700">
    <property type="term" value="F:DNA-binding transcription factor activity"/>
    <property type="evidence" value="ECO:0007669"/>
    <property type="project" value="TreeGrafter"/>
</dbReference>
<dbReference type="Pfam" id="PF02082">
    <property type="entry name" value="Rrf2"/>
    <property type="match status" value="1"/>
</dbReference>
<reference evidence="1 2" key="1">
    <citation type="journal article" date="2017" name="ISME J.">
        <title>Energy and carbon metabolisms in a deep terrestrial subsurface fluid microbial community.</title>
        <authorList>
            <person name="Momper L."/>
            <person name="Jungbluth S.P."/>
            <person name="Lee M.D."/>
            <person name="Amend J.P."/>
        </authorList>
    </citation>
    <scope>NUCLEOTIDE SEQUENCE [LARGE SCALE GENOMIC DNA]</scope>
    <source>
        <strain evidence="1">SURF_17</strain>
    </source>
</reference>
<dbReference type="SUPFAM" id="SSF46785">
    <property type="entry name" value="Winged helix' DNA-binding domain"/>
    <property type="match status" value="1"/>
</dbReference>
<comment type="caution">
    <text evidence="1">The sequence shown here is derived from an EMBL/GenBank/DDBJ whole genome shotgun (WGS) entry which is preliminary data.</text>
</comment>
<dbReference type="Proteomes" id="UP000285961">
    <property type="component" value="Unassembled WGS sequence"/>
</dbReference>
<organism evidence="1 2">
    <name type="scientific">Candidatus Abyssobacteria bacterium SURF_17</name>
    <dbReference type="NCBI Taxonomy" id="2093361"/>
    <lineage>
        <taxon>Bacteria</taxon>
        <taxon>Pseudomonadati</taxon>
        <taxon>Candidatus Hydrogenedentota</taxon>
        <taxon>Candidatus Abyssobacteria</taxon>
    </lineage>
</organism>
<evidence type="ECO:0000313" key="2">
    <source>
        <dbReference type="Proteomes" id="UP000285961"/>
    </source>
</evidence>
<dbReference type="GO" id="GO:0005829">
    <property type="term" value="C:cytosol"/>
    <property type="evidence" value="ECO:0007669"/>
    <property type="project" value="TreeGrafter"/>
</dbReference>
<dbReference type="InterPro" id="IPR030489">
    <property type="entry name" value="TR_Rrf2-type_CS"/>
</dbReference>
<protein>
    <submittedName>
        <fullName evidence="1">Rrf2 family transcriptional regulator</fullName>
    </submittedName>
</protein>
<dbReference type="Gene3D" id="1.10.10.10">
    <property type="entry name" value="Winged helix-like DNA-binding domain superfamily/Winged helix DNA-binding domain"/>
    <property type="match status" value="1"/>
</dbReference>
<evidence type="ECO:0000313" key="1">
    <source>
        <dbReference type="EMBL" id="RJP74628.1"/>
    </source>
</evidence>
<dbReference type="InterPro" id="IPR036388">
    <property type="entry name" value="WH-like_DNA-bd_sf"/>
</dbReference>
<dbReference type="InterPro" id="IPR036390">
    <property type="entry name" value="WH_DNA-bd_sf"/>
</dbReference>